<dbReference type="EMBL" id="CP036275">
    <property type="protein sequence ID" value="QDU38526.1"/>
    <property type="molecule type" value="Genomic_DNA"/>
</dbReference>
<dbReference type="Gene3D" id="2.115.10.20">
    <property type="entry name" value="Glycosyl hydrolase domain, family 43"/>
    <property type="match status" value="2"/>
</dbReference>
<name>A0A517Z7S3_9PLAN</name>
<dbReference type="KEGG" id="mri:Mal4_28550"/>
<reference evidence="1 2" key="1">
    <citation type="submission" date="2019-02" db="EMBL/GenBank/DDBJ databases">
        <title>Deep-cultivation of Planctomycetes and their phenomic and genomic characterization uncovers novel biology.</title>
        <authorList>
            <person name="Wiegand S."/>
            <person name="Jogler M."/>
            <person name="Boedeker C."/>
            <person name="Pinto D."/>
            <person name="Vollmers J."/>
            <person name="Rivas-Marin E."/>
            <person name="Kohn T."/>
            <person name="Peeters S.H."/>
            <person name="Heuer A."/>
            <person name="Rast P."/>
            <person name="Oberbeckmann S."/>
            <person name="Bunk B."/>
            <person name="Jeske O."/>
            <person name="Meyerdierks A."/>
            <person name="Storesund J.E."/>
            <person name="Kallscheuer N."/>
            <person name="Luecker S."/>
            <person name="Lage O.M."/>
            <person name="Pohl T."/>
            <person name="Merkel B.J."/>
            <person name="Hornburger P."/>
            <person name="Mueller R.-W."/>
            <person name="Bruemmer F."/>
            <person name="Labrenz M."/>
            <person name="Spormann A.M."/>
            <person name="Op den Camp H."/>
            <person name="Overmann J."/>
            <person name="Amann R."/>
            <person name="Jetten M.S.M."/>
            <person name="Mascher T."/>
            <person name="Medema M.H."/>
            <person name="Devos D.P."/>
            <person name="Kaster A.-K."/>
            <person name="Ovreas L."/>
            <person name="Rohde M."/>
            <person name="Galperin M.Y."/>
            <person name="Jogler C."/>
        </authorList>
    </citation>
    <scope>NUCLEOTIDE SEQUENCE [LARGE SCALE GENOMIC DNA]</scope>
    <source>
        <strain evidence="1 2">Mal4</strain>
    </source>
</reference>
<evidence type="ECO:0000313" key="1">
    <source>
        <dbReference type="EMBL" id="QDU38526.1"/>
    </source>
</evidence>
<proteinExistence type="predicted"/>
<dbReference type="SUPFAM" id="SSF75005">
    <property type="entry name" value="Arabinanase/levansucrase/invertase"/>
    <property type="match status" value="1"/>
</dbReference>
<dbReference type="Proteomes" id="UP000320496">
    <property type="component" value="Chromosome"/>
</dbReference>
<accession>A0A517Z7S3</accession>
<evidence type="ECO:0008006" key="3">
    <source>
        <dbReference type="Google" id="ProtNLM"/>
    </source>
</evidence>
<protein>
    <recommendedName>
        <fullName evidence="3">Glycosyl hydrolase family 32 N-terminal domain-containing protein</fullName>
    </recommendedName>
</protein>
<gene>
    <name evidence="1" type="ORF">Mal4_28550</name>
</gene>
<sequence length="535" mass="59156">MPQKHSPSCSRREFLALSAALTGGTLLSRALPADDGTVAASGPVAIGDRRELFVDDALIAELTGAARLQLHHPVPQELALVHDADWEGSGSGYHSIFRDGDRYRMYYKAWHLDVQPGKLSTGRHPLYCCYAESDDGIQWTKPELGLVEHNGSTANNIVLNSGPMNGLNVDAGHPAVFLDENPDVPADARYKAIVRSSKPNGLIPLKSPDGFKWSPMTDKPILSGIGAFDSQNLAFWDPTIGKYRAYWRIFTAGVTTTEEWKPAGIRAIRTATSDDLIHWGPHTDLTYVDSPPEQLYTNQVKPYHRAPHLLIGLPTRYIERQWSESMRSLPERKHREMRSSSVDRYGTAITEALLMASRDGVKFKRWNEALLRPGPERPGTWNYGHQYVAWHIVETKSALSGAPNELSLYAGESYWTEPGSALRRYTLRLDGFVSASAPRTGGMLVTRPVVFSGDKLSLNFATSAAGRVRVGLERPDGTPIAGRSIDDCMDLFGDTVERTVVWKDGSDVGSIAGQPVRLRFELTDADLYSYQFESA</sequence>
<dbReference type="RefSeq" id="WP_231746800.1">
    <property type="nucleotide sequence ID" value="NZ_CP036275.1"/>
</dbReference>
<dbReference type="InterPro" id="IPR023296">
    <property type="entry name" value="Glyco_hydro_beta-prop_sf"/>
</dbReference>
<organism evidence="1 2">
    <name type="scientific">Maioricimonas rarisocia</name>
    <dbReference type="NCBI Taxonomy" id="2528026"/>
    <lineage>
        <taxon>Bacteria</taxon>
        <taxon>Pseudomonadati</taxon>
        <taxon>Planctomycetota</taxon>
        <taxon>Planctomycetia</taxon>
        <taxon>Planctomycetales</taxon>
        <taxon>Planctomycetaceae</taxon>
        <taxon>Maioricimonas</taxon>
    </lineage>
</organism>
<keyword evidence="2" id="KW-1185">Reference proteome</keyword>
<evidence type="ECO:0000313" key="2">
    <source>
        <dbReference type="Proteomes" id="UP000320496"/>
    </source>
</evidence>
<dbReference type="AlphaFoldDB" id="A0A517Z7S3"/>
<dbReference type="PROSITE" id="PS51318">
    <property type="entry name" value="TAT"/>
    <property type="match status" value="1"/>
</dbReference>
<dbReference type="InterPro" id="IPR006311">
    <property type="entry name" value="TAT_signal"/>
</dbReference>